<reference evidence="2 3" key="1">
    <citation type="journal article" date="2012" name="Genome Biol.">
        <title>Genome and low-iron response of an oceanic diatom adapted to chronic iron limitation.</title>
        <authorList>
            <person name="Lommer M."/>
            <person name="Specht M."/>
            <person name="Roy A.S."/>
            <person name="Kraemer L."/>
            <person name="Andreson R."/>
            <person name="Gutowska M.A."/>
            <person name="Wolf J."/>
            <person name="Bergner S.V."/>
            <person name="Schilhabel M.B."/>
            <person name="Klostermeier U.C."/>
            <person name="Beiko R.G."/>
            <person name="Rosenstiel P."/>
            <person name="Hippler M."/>
            <person name="Laroche J."/>
        </authorList>
    </citation>
    <scope>NUCLEOTIDE SEQUENCE [LARGE SCALE GENOMIC DNA]</scope>
    <source>
        <strain evidence="2 3">CCMP1005</strain>
    </source>
</reference>
<evidence type="ECO:0000256" key="1">
    <source>
        <dbReference type="SAM" id="MobiDB-lite"/>
    </source>
</evidence>
<accession>K0RB53</accession>
<gene>
    <name evidence="2" type="ORF">THAOC_35054</name>
</gene>
<feature type="region of interest" description="Disordered" evidence="1">
    <location>
        <begin position="50"/>
        <end position="90"/>
    </location>
</feature>
<protein>
    <submittedName>
        <fullName evidence="2">Uncharacterized protein</fullName>
    </submittedName>
</protein>
<dbReference type="Proteomes" id="UP000266841">
    <property type="component" value="Unassembled WGS sequence"/>
</dbReference>
<feature type="region of interest" description="Disordered" evidence="1">
    <location>
        <begin position="1"/>
        <end position="36"/>
    </location>
</feature>
<feature type="compositionally biased region" description="Low complexity" evidence="1">
    <location>
        <begin position="163"/>
        <end position="182"/>
    </location>
</feature>
<feature type="region of interest" description="Disordered" evidence="1">
    <location>
        <begin position="129"/>
        <end position="212"/>
    </location>
</feature>
<organism evidence="2 3">
    <name type="scientific">Thalassiosira oceanica</name>
    <name type="common">Marine diatom</name>
    <dbReference type="NCBI Taxonomy" id="159749"/>
    <lineage>
        <taxon>Eukaryota</taxon>
        <taxon>Sar</taxon>
        <taxon>Stramenopiles</taxon>
        <taxon>Ochrophyta</taxon>
        <taxon>Bacillariophyta</taxon>
        <taxon>Coscinodiscophyceae</taxon>
        <taxon>Thalassiosirophycidae</taxon>
        <taxon>Thalassiosirales</taxon>
        <taxon>Thalassiosiraceae</taxon>
        <taxon>Thalassiosira</taxon>
    </lineage>
</organism>
<proteinExistence type="predicted"/>
<comment type="caution">
    <text evidence="2">The sequence shown here is derived from an EMBL/GenBank/DDBJ whole genome shotgun (WGS) entry which is preliminary data.</text>
</comment>
<dbReference type="EMBL" id="AGNL01047845">
    <property type="protein sequence ID" value="EJK46281.1"/>
    <property type="molecule type" value="Genomic_DNA"/>
</dbReference>
<feature type="compositionally biased region" description="Polar residues" evidence="1">
    <location>
        <begin position="147"/>
        <end position="158"/>
    </location>
</feature>
<dbReference type="AlphaFoldDB" id="K0RB53"/>
<evidence type="ECO:0000313" key="3">
    <source>
        <dbReference type="Proteomes" id="UP000266841"/>
    </source>
</evidence>
<sequence>MRGQAREERAAVGGLAAPSRADSRSFLRRTSSSAGTRLAAEVDHFLACRQTSSMRAGPRMKTDGAESGRGRGGRAKAARSPGKLGGGRMRRRTAEGLAIIKAALGLPGGDWASTVSPGMIQRLTIHHAARGNGERGPSPPRQGGNGRVSSGCDNQTAALRTVAGASGREAAGGRARPRAPARGGRDYNAVTIPGGRRGRLLMRPGLRDESPS</sequence>
<feature type="compositionally biased region" description="Basic and acidic residues" evidence="1">
    <location>
        <begin position="60"/>
        <end position="69"/>
    </location>
</feature>
<feature type="compositionally biased region" description="Basic and acidic residues" evidence="1">
    <location>
        <begin position="1"/>
        <end position="10"/>
    </location>
</feature>
<name>K0RB53_THAOC</name>
<keyword evidence="3" id="KW-1185">Reference proteome</keyword>
<evidence type="ECO:0000313" key="2">
    <source>
        <dbReference type="EMBL" id="EJK46281.1"/>
    </source>
</evidence>